<dbReference type="InterPro" id="IPR036397">
    <property type="entry name" value="RNaseH_sf"/>
</dbReference>
<evidence type="ECO:0000259" key="1">
    <source>
        <dbReference type="Pfam" id="PF13358"/>
    </source>
</evidence>
<dbReference type="PANTHER" id="PTHR33939:SF1">
    <property type="entry name" value="DUF4371 DOMAIN-CONTAINING PROTEIN"/>
    <property type="match status" value="1"/>
</dbReference>
<dbReference type="GO" id="GO:0003676">
    <property type="term" value="F:nucleic acid binding"/>
    <property type="evidence" value="ECO:0007669"/>
    <property type="project" value="InterPro"/>
</dbReference>
<dbReference type="Pfam" id="PF13358">
    <property type="entry name" value="DDE_3"/>
    <property type="match status" value="1"/>
</dbReference>
<evidence type="ECO:0000313" key="2">
    <source>
        <dbReference type="EnsemblMetazoa" id="XP_008182759.1"/>
    </source>
</evidence>
<dbReference type="OrthoDB" id="6604072at2759"/>
<dbReference type="InterPro" id="IPR038717">
    <property type="entry name" value="Tc1-like_DDE_dom"/>
</dbReference>
<protein>
    <recommendedName>
        <fullName evidence="1">Tc1-like transposase DDE domain-containing protein</fullName>
    </recommendedName>
</protein>
<dbReference type="AlphaFoldDB" id="A0A8R2B5P9"/>
<keyword evidence="3" id="KW-1185">Reference proteome</keyword>
<name>A0A8R2B5P9_ACYPI</name>
<dbReference type="EnsemblMetazoa" id="XM_008184537.1">
    <property type="protein sequence ID" value="XP_008182759.1"/>
    <property type="gene ID" value="LOC103309337"/>
</dbReference>
<dbReference type="Gene3D" id="3.30.420.10">
    <property type="entry name" value="Ribonuclease H-like superfamily/Ribonuclease H"/>
    <property type="match status" value="1"/>
</dbReference>
<dbReference type="GeneID" id="103309337"/>
<dbReference type="PANTHER" id="PTHR33939">
    <property type="entry name" value="PROTEIN CBG22215"/>
    <property type="match status" value="1"/>
</dbReference>
<sequence length="269" mass="31538">MSKLPRLRPHAGILWLFSTLRLKEKKTNRKLLIEKHNIRLKRIEYLKQILEFRRQGRKIVYTDESYVLSSHVVNKSWSSDNDDNTVKQSLSKGKRLIIVHAGGEKGFVPNALLTWEDQSSSGDYHDNMNKDNYYKWVTEKLLPNLSKNSVVVLDNATYHCHQSNRAPNSNSLKKDMINWLTENNISFNSTMFKPELYDLTRKHKQVFVKYSLDGILPPYHPDLNPIEIIWSLVKQYIFKQNHNGSIKKIAELCKQKMESMGDSEWFVQT</sequence>
<proteinExistence type="predicted"/>
<dbReference type="Proteomes" id="UP000007819">
    <property type="component" value="Chromosome X"/>
</dbReference>
<accession>A0A8R2B5P9</accession>
<feature type="domain" description="Tc1-like transposase DDE" evidence="1">
    <location>
        <begin position="59"/>
        <end position="242"/>
    </location>
</feature>
<dbReference type="KEGG" id="api:103309337"/>
<organism evidence="2 3">
    <name type="scientific">Acyrthosiphon pisum</name>
    <name type="common">Pea aphid</name>
    <dbReference type="NCBI Taxonomy" id="7029"/>
    <lineage>
        <taxon>Eukaryota</taxon>
        <taxon>Metazoa</taxon>
        <taxon>Ecdysozoa</taxon>
        <taxon>Arthropoda</taxon>
        <taxon>Hexapoda</taxon>
        <taxon>Insecta</taxon>
        <taxon>Pterygota</taxon>
        <taxon>Neoptera</taxon>
        <taxon>Paraneoptera</taxon>
        <taxon>Hemiptera</taxon>
        <taxon>Sternorrhyncha</taxon>
        <taxon>Aphidomorpha</taxon>
        <taxon>Aphidoidea</taxon>
        <taxon>Aphididae</taxon>
        <taxon>Macrosiphini</taxon>
        <taxon>Acyrthosiphon</taxon>
    </lineage>
</organism>
<evidence type="ECO:0000313" key="3">
    <source>
        <dbReference type="Proteomes" id="UP000007819"/>
    </source>
</evidence>
<dbReference type="RefSeq" id="XP_008182759.1">
    <property type="nucleotide sequence ID" value="XM_008184537.1"/>
</dbReference>
<reference evidence="3" key="1">
    <citation type="submission" date="2010-06" db="EMBL/GenBank/DDBJ databases">
        <authorList>
            <person name="Jiang H."/>
            <person name="Abraham K."/>
            <person name="Ali S."/>
            <person name="Alsbrooks S.L."/>
            <person name="Anim B.N."/>
            <person name="Anosike U.S."/>
            <person name="Attaway T."/>
            <person name="Bandaranaike D.P."/>
            <person name="Battles P.K."/>
            <person name="Bell S.N."/>
            <person name="Bell A.V."/>
            <person name="Beltran B."/>
            <person name="Bickham C."/>
            <person name="Bustamante Y."/>
            <person name="Caleb T."/>
            <person name="Canada A."/>
            <person name="Cardenas V."/>
            <person name="Carter K."/>
            <person name="Chacko J."/>
            <person name="Chandrabose M.N."/>
            <person name="Chavez D."/>
            <person name="Chavez A."/>
            <person name="Chen L."/>
            <person name="Chu H.-S."/>
            <person name="Claassen K.J."/>
            <person name="Cockrell R."/>
            <person name="Collins M."/>
            <person name="Cooper J.A."/>
            <person name="Cree A."/>
            <person name="Curry S.M."/>
            <person name="Da Y."/>
            <person name="Dao M.D."/>
            <person name="Das B."/>
            <person name="Davila M.-L."/>
            <person name="Davy-Carroll L."/>
            <person name="Denson S."/>
            <person name="Dinh H."/>
            <person name="Ebong V.E."/>
            <person name="Edwards J.R."/>
            <person name="Egan A."/>
            <person name="El-Daye J."/>
            <person name="Escobedo L."/>
            <person name="Fernandez S."/>
            <person name="Fernando P.R."/>
            <person name="Flagg N."/>
            <person name="Forbes L.D."/>
            <person name="Fowler R.G."/>
            <person name="Fu Q."/>
            <person name="Gabisi R.A."/>
            <person name="Ganer J."/>
            <person name="Garbino Pronczuk A."/>
            <person name="Garcia R.M."/>
            <person name="Garner T."/>
            <person name="Garrett T.E."/>
            <person name="Gonzalez D.A."/>
            <person name="Hamid H."/>
            <person name="Hawkins E.S."/>
            <person name="Hirani K."/>
            <person name="Hogues M.E."/>
            <person name="Hollins B."/>
            <person name="Hsiao C.-H."/>
            <person name="Jabil R."/>
            <person name="James M.L."/>
            <person name="Jhangiani S.N."/>
            <person name="Johnson B."/>
            <person name="Johnson Q."/>
            <person name="Joshi V."/>
            <person name="Kalu J.B."/>
            <person name="Kam C."/>
            <person name="Kashfia A."/>
            <person name="Keebler J."/>
            <person name="Kisamo H."/>
            <person name="Kovar C.L."/>
            <person name="Lago L.A."/>
            <person name="Lai C.-Y."/>
            <person name="Laidlaw J."/>
            <person name="Lara F."/>
            <person name="Le T.-K."/>
            <person name="Lee S.L."/>
            <person name="Legall F.H."/>
            <person name="Lemon S.J."/>
            <person name="Lewis L.R."/>
            <person name="Li B."/>
            <person name="Liu Y."/>
            <person name="Liu Y.-S."/>
            <person name="Lopez J."/>
            <person name="Lozado R.J."/>
            <person name="Lu J."/>
            <person name="Madu R.C."/>
            <person name="Maheshwari M."/>
            <person name="Maheshwari R."/>
            <person name="Malloy K."/>
            <person name="Martinez E."/>
            <person name="Mathew T."/>
            <person name="Mercado I.C."/>
            <person name="Mercado C."/>
            <person name="Meyer B."/>
            <person name="Montgomery K."/>
            <person name="Morgan M.B."/>
            <person name="Munidasa M."/>
            <person name="Nazareth L.V."/>
            <person name="Nelson J."/>
            <person name="Ng B.M."/>
            <person name="Nguyen N.B."/>
            <person name="Nguyen P.Q."/>
            <person name="Nguyen T."/>
            <person name="Obregon M."/>
            <person name="Okwuonu G.O."/>
            <person name="Onwere C.G."/>
            <person name="Orozco G."/>
            <person name="Parra A."/>
            <person name="Patel S."/>
            <person name="Patil S."/>
            <person name="Perez A."/>
            <person name="Perez Y."/>
            <person name="Pham C."/>
            <person name="Primus E.L."/>
            <person name="Pu L.-L."/>
            <person name="Puazo M."/>
            <person name="Qin X."/>
            <person name="Quiroz J.B."/>
            <person name="Reese J."/>
            <person name="Richards S."/>
            <person name="Rives C.M."/>
            <person name="Robberts R."/>
            <person name="Ruiz S.J."/>
            <person name="Ruiz M.J."/>
            <person name="Santibanez J."/>
            <person name="Schneider B.W."/>
            <person name="Sisson I."/>
            <person name="Smith M."/>
            <person name="Sodergren E."/>
            <person name="Song X.-Z."/>
            <person name="Song B.B."/>
            <person name="Summersgill H."/>
            <person name="Thelus R."/>
            <person name="Thornton R.D."/>
            <person name="Trejos Z.Y."/>
            <person name="Usmani K."/>
            <person name="Vattathil S."/>
            <person name="Villasana D."/>
            <person name="Walker D.L."/>
            <person name="Wang S."/>
            <person name="Wang K."/>
            <person name="White C.S."/>
            <person name="Williams A.C."/>
            <person name="Williamson J."/>
            <person name="Wilson K."/>
            <person name="Woghiren I.O."/>
            <person name="Woodworth J.R."/>
            <person name="Worley K.C."/>
            <person name="Wright R.A."/>
            <person name="Wu W."/>
            <person name="Young L."/>
            <person name="Zhang L."/>
            <person name="Zhang J."/>
            <person name="Zhu Y."/>
            <person name="Muzny D.M."/>
            <person name="Weinstock G."/>
            <person name="Gibbs R.A."/>
        </authorList>
    </citation>
    <scope>NUCLEOTIDE SEQUENCE [LARGE SCALE GENOMIC DNA]</scope>
    <source>
        <strain evidence="3">LSR1</strain>
    </source>
</reference>
<reference evidence="2" key="2">
    <citation type="submission" date="2022-06" db="UniProtKB">
        <authorList>
            <consortium name="EnsemblMetazoa"/>
        </authorList>
    </citation>
    <scope>IDENTIFICATION</scope>
</reference>